<gene>
    <name evidence="2" type="ORF">NXZ79_08230</name>
</gene>
<sequence length="133" mass="15094">MIISNNSTPIKNRVGAVFVPVRNLEKAIEWYRKIFGLEGGEEHFGHLFVAPMEGTAGLILDAMPMWRKEDGDIATYQVPSIQFVTDDIQASYQFMKDNHVELLTEIQDDFYFVFKDLEGNVLMVCKSVEASEG</sequence>
<dbReference type="Gene3D" id="3.10.180.10">
    <property type="entry name" value="2,3-Dihydroxybiphenyl 1,2-Dioxygenase, domain 1"/>
    <property type="match status" value="1"/>
</dbReference>
<dbReference type="EMBL" id="JANTOO010000010">
    <property type="protein sequence ID" value="MCS1396023.1"/>
    <property type="molecule type" value="Genomic_DNA"/>
</dbReference>
<comment type="caution">
    <text evidence="2">The sequence shown here is derived from an EMBL/GenBank/DDBJ whole genome shotgun (WGS) entry which is preliminary data.</text>
</comment>
<reference evidence="2 3" key="1">
    <citation type="submission" date="2022-08" db="EMBL/GenBank/DDBJ databases">
        <title>Lysinibacillus sequencing.</title>
        <authorList>
            <person name="Dunlap C."/>
        </authorList>
    </citation>
    <scope>NUCLEOTIDE SEQUENCE [LARGE SCALE GENOMIC DNA]</scope>
    <source>
        <strain evidence="2 3">PB211</strain>
    </source>
</reference>
<dbReference type="RefSeq" id="WP_036161832.1">
    <property type="nucleotide sequence ID" value="NZ_JANTOO010000010.1"/>
</dbReference>
<feature type="domain" description="VOC" evidence="1">
    <location>
        <begin position="13"/>
        <end position="133"/>
    </location>
</feature>
<accession>A0ABT2DM89</accession>
<dbReference type="Pfam" id="PF00903">
    <property type="entry name" value="Glyoxalase"/>
    <property type="match status" value="1"/>
</dbReference>
<dbReference type="Proteomes" id="UP001525021">
    <property type="component" value="Unassembled WGS sequence"/>
</dbReference>
<name>A0ABT2DM89_9BACI</name>
<dbReference type="PROSITE" id="PS51819">
    <property type="entry name" value="VOC"/>
    <property type="match status" value="1"/>
</dbReference>
<dbReference type="InterPro" id="IPR029068">
    <property type="entry name" value="Glyas_Bleomycin-R_OHBP_Dase"/>
</dbReference>
<dbReference type="InterPro" id="IPR004360">
    <property type="entry name" value="Glyas_Fos-R_dOase_dom"/>
</dbReference>
<organism evidence="2 3">
    <name type="scientific">Lysinibacillus pinottii</name>
    <dbReference type="NCBI Taxonomy" id="2973932"/>
    <lineage>
        <taxon>Bacteria</taxon>
        <taxon>Bacillati</taxon>
        <taxon>Bacillota</taxon>
        <taxon>Bacilli</taxon>
        <taxon>Bacillales</taxon>
        <taxon>Bacillaceae</taxon>
        <taxon>Lysinibacillus</taxon>
    </lineage>
</organism>
<dbReference type="InterPro" id="IPR037523">
    <property type="entry name" value="VOC_core"/>
</dbReference>
<evidence type="ECO:0000313" key="3">
    <source>
        <dbReference type="Proteomes" id="UP001525021"/>
    </source>
</evidence>
<evidence type="ECO:0000259" key="1">
    <source>
        <dbReference type="PROSITE" id="PS51819"/>
    </source>
</evidence>
<dbReference type="SUPFAM" id="SSF54593">
    <property type="entry name" value="Glyoxalase/Bleomycin resistance protein/Dihydroxybiphenyl dioxygenase"/>
    <property type="match status" value="1"/>
</dbReference>
<protein>
    <submittedName>
        <fullName evidence="2">VOC family protein</fullName>
    </submittedName>
</protein>
<evidence type="ECO:0000313" key="2">
    <source>
        <dbReference type="EMBL" id="MCS1396023.1"/>
    </source>
</evidence>
<proteinExistence type="predicted"/>
<keyword evidence="3" id="KW-1185">Reference proteome</keyword>